<feature type="transmembrane region" description="Helical" evidence="1">
    <location>
        <begin position="21"/>
        <end position="42"/>
    </location>
</feature>
<feature type="transmembrane region" description="Helical" evidence="1">
    <location>
        <begin position="143"/>
        <end position="168"/>
    </location>
</feature>
<dbReference type="InterPro" id="IPR010390">
    <property type="entry name" value="ABC-2_transporter-like"/>
</dbReference>
<keyword evidence="1" id="KW-0472">Membrane</keyword>
<feature type="transmembrane region" description="Helical" evidence="1">
    <location>
        <begin position="54"/>
        <end position="73"/>
    </location>
</feature>
<dbReference type="HOGENOM" id="CLU_084465_1_2_6"/>
<dbReference type="EMBL" id="CBSX010000169">
    <property type="protein sequence ID" value="CDH06960.1"/>
    <property type="molecule type" value="Genomic_DNA"/>
</dbReference>
<reference evidence="2" key="1">
    <citation type="submission" date="2013-07" db="EMBL/GenBank/DDBJ databases">
        <title>Sub-species coevolution in mutualistic symbiosis.</title>
        <authorList>
            <person name="Murfin K."/>
            <person name="Klassen J."/>
            <person name="Lee M."/>
            <person name="Forst S."/>
            <person name="Stock P."/>
            <person name="Goodrich-Blair H."/>
        </authorList>
    </citation>
    <scope>NUCLEOTIDE SEQUENCE [LARGE SCALE GENOMIC DNA]</scope>
    <source>
        <strain evidence="2">Oregonense</strain>
    </source>
</reference>
<protein>
    <submittedName>
        <fullName evidence="2">ABC-2 type transport system permease protein</fullName>
    </submittedName>
</protein>
<name>A0A077P732_XENBV</name>
<feature type="transmembrane region" description="Helical" evidence="1">
    <location>
        <begin position="238"/>
        <end position="256"/>
    </location>
</feature>
<organism evidence="2">
    <name type="scientific">Xenorhabdus bovienii str. oregonense</name>
    <dbReference type="NCBI Taxonomy" id="1398202"/>
    <lineage>
        <taxon>Bacteria</taxon>
        <taxon>Pseudomonadati</taxon>
        <taxon>Pseudomonadota</taxon>
        <taxon>Gammaproteobacteria</taxon>
        <taxon>Enterobacterales</taxon>
        <taxon>Morganellaceae</taxon>
        <taxon>Xenorhabdus</taxon>
    </lineage>
</organism>
<accession>A0A077P732</accession>
<dbReference type="Pfam" id="PF06182">
    <property type="entry name" value="ABC2_membrane_6"/>
    <property type="match status" value="1"/>
</dbReference>
<dbReference type="PANTHER" id="PTHR36832:SF1">
    <property type="entry name" value="SLR1174 PROTEIN"/>
    <property type="match status" value="1"/>
</dbReference>
<dbReference type="AlphaFoldDB" id="A0A077P732"/>
<proteinExistence type="predicted"/>
<gene>
    <name evidence="2" type="ORF">XBO1_2500005</name>
</gene>
<comment type="caution">
    <text evidence="2">The sequence shown here is derived from an EMBL/GenBank/DDBJ whole genome shotgun (WGS) entry which is preliminary data.</text>
</comment>
<keyword evidence="1" id="KW-1133">Transmembrane helix</keyword>
<feature type="transmembrane region" description="Helical" evidence="1">
    <location>
        <begin position="107"/>
        <end position="131"/>
    </location>
</feature>
<evidence type="ECO:0000313" key="2">
    <source>
        <dbReference type="EMBL" id="CDH06960.1"/>
    </source>
</evidence>
<feature type="transmembrane region" description="Helical" evidence="1">
    <location>
        <begin position="180"/>
        <end position="202"/>
    </location>
</feature>
<evidence type="ECO:0000256" key="1">
    <source>
        <dbReference type="SAM" id="Phobius"/>
    </source>
</evidence>
<keyword evidence="1" id="KW-0812">Transmembrane</keyword>
<dbReference type="Proteomes" id="UP000028483">
    <property type="component" value="Unassembled WGS sequence"/>
</dbReference>
<sequence>MIERHKPYMLNGLRLLIVDRGVLLVDFFIATGVAFFIQFLVWTSIYTQDEEINGFSFSALMVYCALTIFLSRLHNCYDLIEEMEHEIIDGRLEVLIARPTHLLIQKFFTYLGGGVLYVFPVLLVCTLFWIRQDFFFASTFSSALLYLIILCSFLLIGVILSFSIGMILATSVFWLMKADFVLTFLTAVVAFLGGAVIPPMFWPEFIRPLMEYNPFQYFISAPAQFIIHGDIHKGLQDLGISLLYVFALLLLLRCLWNRALKNYSGGGG</sequence>
<dbReference type="PANTHER" id="PTHR36832">
    <property type="entry name" value="SLR1174 PROTEIN-RELATED"/>
    <property type="match status" value="1"/>
</dbReference>